<gene>
    <name evidence="8" type="ORF">EQG49_13315</name>
</gene>
<dbReference type="Gene3D" id="3.40.50.1390">
    <property type="entry name" value="Resolvase, N-terminal catalytic domain"/>
    <property type="match status" value="1"/>
</dbReference>
<dbReference type="CDD" id="cd03768">
    <property type="entry name" value="SR_ResInv"/>
    <property type="match status" value="1"/>
</dbReference>
<keyword evidence="2" id="KW-0229">DNA integration</keyword>
<evidence type="ECO:0000259" key="7">
    <source>
        <dbReference type="PROSITE" id="PS51736"/>
    </source>
</evidence>
<evidence type="ECO:0000313" key="9">
    <source>
        <dbReference type="Proteomes" id="UP000292886"/>
    </source>
</evidence>
<evidence type="ECO:0000256" key="3">
    <source>
        <dbReference type="ARBA" id="ARBA00023125"/>
    </source>
</evidence>
<dbReference type="RefSeq" id="WP_133364453.1">
    <property type="nucleotide sequence ID" value="NZ_CP037940.1"/>
</dbReference>
<dbReference type="PANTHER" id="PTHR30461:SF26">
    <property type="entry name" value="RESOLVASE HOMOLOG YNEB"/>
    <property type="match status" value="1"/>
</dbReference>
<dbReference type="Pfam" id="PF00239">
    <property type="entry name" value="Resolvase"/>
    <property type="match status" value="1"/>
</dbReference>
<dbReference type="Gene3D" id="1.10.10.60">
    <property type="entry name" value="Homeodomain-like"/>
    <property type="match status" value="1"/>
</dbReference>
<name>A0A4P6YX41_9LACO</name>
<keyword evidence="4" id="KW-0233">DNA recombination</keyword>
<evidence type="ECO:0000256" key="5">
    <source>
        <dbReference type="PIRSR" id="PIRSR606118-50"/>
    </source>
</evidence>
<dbReference type="GO" id="GO:0003677">
    <property type="term" value="F:DNA binding"/>
    <property type="evidence" value="ECO:0007669"/>
    <property type="project" value="UniProtKB-KW"/>
</dbReference>
<dbReference type="GO" id="GO:0015074">
    <property type="term" value="P:DNA integration"/>
    <property type="evidence" value="ECO:0007669"/>
    <property type="project" value="UniProtKB-KW"/>
</dbReference>
<dbReference type="AlphaFoldDB" id="A0A4P6YX41"/>
<dbReference type="InterPro" id="IPR036162">
    <property type="entry name" value="Resolvase-like_N_sf"/>
</dbReference>
<dbReference type="PANTHER" id="PTHR30461">
    <property type="entry name" value="DNA-INVERTASE FROM LAMBDOID PROPHAGE"/>
    <property type="match status" value="1"/>
</dbReference>
<dbReference type="InterPro" id="IPR006119">
    <property type="entry name" value="Resolv_N"/>
</dbReference>
<proteinExistence type="inferred from homology"/>
<dbReference type="PROSITE" id="PS00398">
    <property type="entry name" value="RECOMBINASES_2"/>
    <property type="match status" value="1"/>
</dbReference>
<dbReference type="SUPFAM" id="SSF53041">
    <property type="entry name" value="Resolvase-like"/>
    <property type="match status" value="1"/>
</dbReference>
<dbReference type="EMBL" id="CP037940">
    <property type="protein sequence ID" value="QBO37376.1"/>
    <property type="molecule type" value="Genomic_DNA"/>
</dbReference>
<accession>A0A4P6YX41</accession>
<dbReference type="PROSITE" id="PS51736">
    <property type="entry name" value="RECOMBINASES_3"/>
    <property type="match status" value="1"/>
</dbReference>
<dbReference type="SMART" id="SM00857">
    <property type="entry name" value="Resolvase"/>
    <property type="match status" value="1"/>
</dbReference>
<evidence type="ECO:0000313" key="8">
    <source>
        <dbReference type="EMBL" id="QBO37376.1"/>
    </source>
</evidence>
<comment type="similarity">
    <text evidence="1">Belongs to the site-specific recombinase resolvase family.</text>
</comment>
<dbReference type="OrthoDB" id="9797501at2"/>
<dbReference type="GO" id="GO:0000150">
    <property type="term" value="F:DNA strand exchange activity"/>
    <property type="evidence" value="ECO:0007669"/>
    <property type="project" value="InterPro"/>
</dbReference>
<dbReference type="PROSITE" id="PS00397">
    <property type="entry name" value="RECOMBINASES_1"/>
    <property type="match status" value="1"/>
</dbReference>
<feature type="domain" description="Resolvase/invertase-type recombinase catalytic" evidence="7">
    <location>
        <begin position="1"/>
        <end position="143"/>
    </location>
</feature>
<dbReference type="InterPro" id="IPR006118">
    <property type="entry name" value="Recombinase_CS"/>
</dbReference>
<dbReference type="KEGG" id="wei:EQG49_13315"/>
<reference evidence="9" key="1">
    <citation type="submission" date="2019-03" db="EMBL/GenBank/DDBJ databases">
        <title>Weissella sp. 26KH-42 Genome sequencing.</title>
        <authorList>
            <person name="Heo J."/>
            <person name="Kim S.-J."/>
            <person name="Kim J.-S."/>
            <person name="Hong S.-B."/>
            <person name="Kwon S.-W."/>
        </authorList>
    </citation>
    <scope>NUCLEOTIDE SEQUENCE [LARGE SCALE GENOMIC DNA]</scope>
    <source>
        <strain evidence="9">26KH-42</strain>
    </source>
</reference>
<evidence type="ECO:0000256" key="6">
    <source>
        <dbReference type="PROSITE-ProRule" id="PRU10137"/>
    </source>
</evidence>
<feature type="active site" description="O-(5'-phospho-DNA)-serine intermediate" evidence="5 6">
    <location>
        <position position="9"/>
    </location>
</feature>
<sequence>MKIGYARVSSDGQNLDRQIAALTEAGVEKLFVEKLSGASFENRKEFQKAIDYLREGDFLVVEALDRLGRNYDDDKFVIELLDKKKVGLIVTSMPILNQEIGDPSMQKFIRDMIFQMLAWIAERERTESKRRQAQGIAIAKAEGVYKGKVPEYSANAKNLAKRAVYNQVKYQLSIGLSVSEIARSVGITRHTVYEIKKR</sequence>
<protein>
    <submittedName>
        <fullName evidence="8">Recombinase family protein</fullName>
    </submittedName>
</protein>
<organism evidence="8 9">
    <name type="scientific">Periweissella cryptocerci</name>
    <dbReference type="NCBI Taxonomy" id="2506420"/>
    <lineage>
        <taxon>Bacteria</taxon>
        <taxon>Bacillati</taxon>
        <taxon>Bacillota</taxon>
        <taxon>Bacilli</taxon>
        <taxon>Lactobacillales</taxon>
        <taxon>Lactobacillaceae</taxon>
        <taxon>Periweissella</taxon>
    </lineage>
</organism>
<evidence type="ECO:0000256" key="4">
    <source>
        <dbReference type="ARBA" id="ARBA00023172"/>
    </source>
</evidence>
<dbReference type="Proteomes" id="UP000292886">
    <property type="component" value="Chromosome"/>
</dbReference>
<keyword evidence="9" id="KW-1185">Reference proteome</keyword>
<keyword evidence="3" id="KW-0238">DNA-binding</keyword>
<evidence type="ECO:0000256" key="1">
    <source>
        <dbReference type="ARBA" id="ARBA00009913"/>
    </source>
</evidence>
<evidence type="ECO:0000256" key="2">
    <source>
        <dbReference type="ARBA" id="ARBA00022908"/>
    </source>
</evidence>
<dbReference type="InterPro" id="IPR050639">
    <property type="entry name" value="SSR_resolvase"/>
</dbReference>